<keyword evidence="4" id="KW-1185">Reference proteome</keyword>
<protein>
    <submittedName>
        <fullName evidence="3">Virulence-associated E family protein</fullName>
    </submittedName>
</protein>
<evidence type="ECO:0000313" key="3">
    <source>
        <dbReference type="EMBL" id="WXA96730.1"/>
    </source>
</evidence>
<dbReference type="PANTHER" id="PTHR34985:SF1">
    <property type="entry name" value="SLR0554 PROTEIN"/>
    <property type="match status" value="1"/>
</dbReference>
<dbReference type="PANTHER" id="PTHR34985">
    <property type="entry name" value="SLR0554 PROTEIN"/>
    <property type="match status" value="1"/>
</dbReference>
<sequence length="500" mass="55844">MPVIDLSDRYIRKVLENAAIEIARAPNGTRNSLLFAKSATVFEYFVGARLAVTGARPTLREAGLASGLDAREVDAVLDKAWARAQSHPRHVPPPKTPVRAESSARSEPAAQAPEFNHSLLQDSAGNIKNTFANICKILRGASGFVGRLSYDEMRVSPMLDGRAIKDADIAAIREQVEARWGFSPSTENVMQAVLLVSSEHSFHPVQDYLAGLEWDGELRIVRVASHILGIEQPSFLVQRMIRCWFLSAVARARNPGCKVDTCLVLVGDQGEKKSTFFSVLGGQWFSDSYADITTKDGILQVHAAWIYEWAEVDKVTTRRSASDVKAFLSVAKDLLRPPYGRGVLIQPRSSVIVGTTNKSFLDDETGSRRFWPIRIGVRIDREKLEAWRDQLWAEACVGYLGGEPWWLSDDEEGEREQAADEHRVEDPWEEPVRMYVKKCELEAIPITSANLLAYAVGLDTAHHTPDAMKRVGKCMRTLGYDNRRAKSGDTKIRVWRKLNV</sequence>
<accession>A0ABZ2KGN4</accession>
<dbReference type="Proteomes" id="UP001379533">
    <property type="component" value="Chromosome"/>
</dbReference>
<evidence type="ECO:0000313" key="4">
    <source>
        <dbReference type="Proteomes" id="UP001379533"/>
    </source>
</evidence>
<reference evidence="3 4" key="1">
    <citation type="submission" date="2021-12" db="EMBL/GenBank/DDBJ databases">
        <title>Discovery of the Pendulisporaceae a myxobacterial family with distinct sporulation behavior and unique specialized metabolism.</title>
        <authorList>
            <person name="Garcia R."/>
            <person name="Popoff A."/>
            <person name="Bader C.D."/>
            <person name="Loehr J."/>
            <person name="Walesch S."/>
            <person name="Walt C."/>
            <person name="Boldt J."/>
            <person name="Bunk B."/>
            <person name="Haeckl F.J.F.P.J."/>
            <person name="Gunesch A.P."/>
            <person name="Birkelbach J."/>
            <person name="Nuebel U."/>
            <person name="Pietschmann T."/>
            <person name="Bach T."/>
            <person name="Mueller R."/>
        </authorList>
    </citation>
    <scope>NUCLEOTIDE SEQUENCE [LARGE SCALE GENOMIC DNA]</scope>
    <source>
        <strain evidence="3 4">MSr12523</strain>
    </source>
</reference>
<dbReference type="Pfam" id="PF05272">
    <property type="entry name" value="VapE-like_dom"/>
    <property type="match status" value="1"/>
</dbReference>
<feature type="domain" description="Virulence-associated protein E-like" evidence="2">
    <location>
        <begin position="209"/>
        <end position="423"/>
    </location>
</feature>
<evidence type="ECO:0000256" key="1">
    <source>
        <dbReference type="SAM" id="MobiDB-lite"/>
    </source>
</evidence>
<proteinExistence type="predicted"/>
<name>A0ABZ2KGN4_9BACT</name>
<gene>
    <name evidence="3" type="ORF">LZC95_07760</name>
</gene>
<dbReference type="RefSeq" id="WP_394850950.1">
    <property type="nucleotide sequence ID" value="NZ_CP089982.1"/>
</dbReference>
<organism evidence="3 4">
    <name type="scientific">Pendulispora brunnea</name>
    <dbReference type="NCBI Taxonomy" id="2905690"/>
    <lineage>
        <taxon>Bacteria</taxon>
        <taxon>Pseudomonadati</taxon>
        <taxon>Myxococcota</taxon>
        <taxon>Myxococcia</taxon>
        <taxon>Myxococcales</taxon>
        <taxon>Sorangiineae</taxon>
        <taxon>Pendulisporaceae</taxon>
        <taxon>Pendulispora</taxon>
    </lineage>
</organism>
<feature type="compositionally biased region" description="Low complexity" evidence="1">
    <location>
        <begin position="99"/>
        <end position="111"/>
    </location>
</feature>
<evidence type="ECO:0000259" key="2">
    <source>
        <dbReference type="Pfam" id="PF05272"/>
    </source>
</evidence>
<dbReference type="EMBL" id="CP089982">
    <property type="protein sequence ID" value="WXA96730.1"/>
    <property type="molecule type" value="Genomic_DNA"/>
</dbReference>
<feature type="region of interest" description="Disordered" evidence="1">
    <location>
        <begin position="84"/>
        <end position="111"/>
    </location>
</feature>
<dbReference type="InterPro" id="IPR007936">
    <property type="entry name" value="VapE-like_dom"/>
</dbReference>